<dbReference type="AlphaFoldDB" id="X0ZUT9"/>
<dbReference type="Gene3D" id="3.30.420.40">
    <property type="match status" value="1"/>
</dbReference>
<name>X0ZUT9_9ZZZZ</name>
<proteinExistence type="predicted"/>
<feature type="non-terminal residue" evidence="1">
    <location>
        <position position="34"/>
    </location>
</feature>
<dbReference type="InterPro" id="IPR043129">
    <property type="entry name" value="ATPase_NBD"/>
</dbReference>
<accession>X0ZUT9</accession>
<evidence type="ECO:0000313" key="1">
    <source>
        <dbReference type="EMBL" id="GAG73209.1"/>
    </source>
</evidence>
<dbReference type="EMBL" id="BART01000520">
    <property type="protein sequence ID" value="GAG73209.1"/>
    <property type="molecule type" value="Genomic_DNA"/>
</dbReference>
<protein>
    <submittedName>
        <fullName evidence="1">Uncharacterized protein</fullName>
    </submittedName>
</protein>
<gene>
    <name evidence="1" type="ORF">S01H4_02405</name>
</gene>
<reference evidence="1" key="1">
    <citation type="journal article" date="2014" name="Front. Microbiol.">
        <title>High frequency of phylogenetically diverse reductive dehalogenase-homologous genes in deep subseafloor sedimentary metagenomes.</title>
        <authorList>
            <person name="Kawai M."/>
            <person name="Futagami T."/>
            <person name="Toyoda A."/>
            <person name="Takaki Y."/>
            <person name="Nishi S."/>
            <person name="Hori S."/>
            <person name="Arai W."/>
            <person name="Tsubouchi T."/>
            <person name="Morono Y."/>
            <person name="Uchiyama I."/>
            <person name="Ito T."/>
            <person name="Fujiyama A."/>
            <person name="Inagaki F."/>
            <person name="Takami H."/>
        </authorList>
    </citation>
    <scope>NUCLEOTIDE SEQUENCE</scope>
    <source>
        <strain evidence="1">Expedition CK06-06</strain>
    </source>
</reference>
<sequence length="34" mass="3738">MIICGTGSNCYGINEKGEEAKASGWDYILVMREV</sequence>
<comment type="caution">
    <text evidence="1">The sequence shown here is derived from an EMBL/GenBank/DDBJ whole genome shotgun (WGS) entry which is preliminary data.</text>
</comment>
<organism evidence="1">
    <name type="scientific">marine sediment metagenome</name>
    <dbReference type="NCBI Taxonomy" id="412755"/>
    <lineage>
        <taxon>unclassified sequences</taxon>
        <taxon>metagenomes</taxon>
        <taxon>ecological metagenomes</taxon>
    </lineage>
</organism>
<dbReference type="SUPFAM" id="SSF53067">
    <property type="entry name" value="Actin-like ATPase domain"/>
    <property type="match status" value="1"/>
</dbReference>